<reference evidence="4" key="1">
    <citation type="submission" date="2023-07" db="EMBL/GenBank/DDBJ databases">
        <authorList>
            <consortium name="AG Swart"/>
            <person name="Singh M."/>
            <person name="Singh A."/>
            <person name="Seah K."/>
            <person name="Emmerich C."/>
        </authorList>
    </citation>
    <scope>NUCLEOTIDE SEQUENCE</scope>
    <source>
        <strain evidence="4">DP1</strain>
    </source>
</reference>
<feature type="signal peptide" evidence="3">
    <location>
        <begin position="1"/>
        <end position="22"/>
    </location>
</feature>
<evidence type="ECO:0000313" key="4">
    <source>
        <dbReference type="EMBL" id="CAI2368925.1"/>
    </source>
</evidence>
<keyword evidence="2" id="KW-0472">Membrane</keyword>
<name>A0AAD1UQA3_EUPCR</name>
<sequence length="422" mass="47501">MKKSIIVVRAILLLSLLELCTASGCDTLRIGTEKGATNVMLNGKPTEKYVQFRRIRDEDDVEVNARTDDSSLYLSGISLENEPEIGIQVDREALASVSSKVSAIGDNKDQFKIDLTYKCTEDLSGVTDVYIKFTLDGEKCTKIGIRKKCGTKYAYAPIEISETSYWGLKNNILTDNGGASNHPENLFDKSGDNNVIKKSKGYLNFRVKNTAPTGSGTSIEMDPPIVRVKNEAKNVVYPVLRGAGARYHTLKPGEYTDFKLEFNCISLDAEAETLELQFRPSFHSNYVFKVTKECEGLTTTGLIKKKFQDSLVFDFFFLLFISIIVLLMLTILLRIYGNYQARKGNDSIKNFFKSVSSRVKSGLQNEEDTQLEMDEIEDAHMDTDYEFNPDDVLNTNQNNNDDDFGGEVKVEFGRDQENQHNR</sequence>
<feature type="transmembrane region" description="Helical" evidence="2">
    <location>
        <begin position="311"/>
        <end position="333"/>
    </location>
</feature>
<dbReference type="EMBL" id="CAMPGE010010070">
    <property type="protein sequence ID" value="CAI2368925.1"/>
    <property type="molecule type" value="Genomic_DNA"/>
</dbReference>
<feature type="compositionally biased region" description="Basic and acidic residues" evidence="1">
    <location>
        <begin position="406"/>
        <end position="422"/>
    </location>
</feature>
<protein>
    <submittedName>
        <fullName evidence="4">Uncharacterized protein</fullName>
    </submittedName>
</protein>
<evidence type="ECO:0000256" key="3">
    <source>
        <dbReference type="SAM" id="SignalP"/>
    </source>
</evidence>
<dbReference type="Proteomes" id="UP001295684">
    <property type="component" value="Unassembled WGS sequence"/>
</dbReference>
<dbReference type="AlphaFoldDB" id="A0AAD1UQA3"/>
<gene>
    <name evidence="4" type="ORF">ECRASSUSDP1_LOCUS10221</name>
</gene>
<feature type="chain" id="PRO_5042116424" evidence="3">
    <location>
        <begin position="23"/>
        <end position="422"/>
    </location>
</feature>
<keyword evidence="2" id="KW-0812">Transmembrane</keyword>
<keyword evidence="5" id="KW-1185">Reference proteome</keyword>
<evidence type="ECO:0000256" key="2">
    <source>
        <dbReference type="SAM" id="Phobius"/>
    </source>
</evidence>
<evidence type="ECO:0000313" key="5">
    <source>
        <dbReference type="Proteomes" id="UP001295684"/>
    </source>
</evidence>
<evidence type="ECO:0000256" key="1">
    <source>
        <dbReference type="SAM" id="MobiDB-lite"/>
    </source>
</evidence>
<proteinExistence type="predicted"/>
<comment type="caution">
    <text evidence="4">The sequence shown here is derived from an EMBL/GenBank/DDBJ whole genome shotgun (WGS) entry which is preliminary data.</text>
</comment>
<organism evidence="4 5">
    <name type="scientific">Euplotes crassus</name>
    <dbReference type="NCBI Taxonomy" id="5936"/>
    <lineage>
        <taxon>Eukaryota</taxon>
        <taxon>Sar</taxon>
        <taxon>Alveolata</taxon>
        <taxon>Ciliophora</taxon>
        <taxon>Intramacronucleata</taxon>
        <taxon>Spirotrichea</taxon>
        <taxon>Hypotrichia</taxon>
        <taxon>Euplotida</taxon>
        <taxon>Euplotidae</taxon>
        <taxon>Moneuplotes</taxon>
    </lineage>
</organism>
<feature type="region of interest" description="Disordered" evidence="1">
    <location>
        <begin position="387"/>
        <end position="422"/>
    </location>
</feature>
<keyword evidence="3" id="KW-0732">Signal</keyword>
<accession>A0AAD1UQA3</accession>
<keyword evidence="2" id="KW-1133">Transmembrane helix</keyword>